<reference evidence="2" key="1">
    <citation type="journal article" date="2015" name="Nature">
        <title>Complex archaea that bridge the gap between prokaryotes and eukaryotes.</title>
        <authorList>
            <person name="Spang A."/>
            <person name="Saw J.H."/>
            <person name="Jorgensen S.L."/>
            <person name="Zaremba-Niedzwiedzka K."/>
            <person name="Martijn J."/>
            <person name="Lind A.E."/>
            <person name="van Eijk R."/>
            <person name="Schleper C."/>
            <person name="Guy L."/>
            <person name="Ettema T.J."/>
        </authorList>
    </citation>
    <scope>NUCLEOTIDE SEQUENCE</scope>
</reference>
<comment type="caution">
    <text evidence="2">The sequence shown here is derived from an EMBL/GenBank/DDBJ whole genome shotgun (WGS) entry which is preliminary data.</text>
</comment>
<evidence type="ECO:0000313" key="2">
    <source>
        <dbReference type="EMBL" id="KKL53058.1"/>
    </source>
</evidence>
<dbReference type="EMBL" id="LAZR01031669">
    <property type="protein sequence ID" value="KKL53058.1"/>
    <property type="molecule type" value="Genomic_DNA"/>
</dbReference>
<feature type="region of interest" description="Disordered" evidence="1">
    <location>
        <begin position="81"/>
        <end position="111"/>
    </location>
</feature>
<gene>
    <name evidence="2" type="ORF">LCGC14_2279240</name>
</gene>
<evidence type="ECO:0000256" key="1">
    <source>
        <dbReference type="SAM" id="MobiDB-lite"/>
    </source>
</evidence>
<sequence>MAKQYWTDRLGGEMWVFDTGSLPAWRDLQTGKYSTTKPSEVSRQFNPSGPFSQQDAQLFPYASQYISGFPSATGGRAVSPPLTGEQFGPPASLAYTGPPEGAAAPGQVPTLNPDDFWEKLNEFGNVVPAKPNESGAVFNYGAWDDANKSVASVAAGYGPSGGRTGPTAAELAIERSKVQAQNLATFVSGTVAELEAEIAAGRLEMDQGIAEFNRRLDAFSEAGAQFQGIQPYTIPIGAKYTPGFGPGEIGEQLGFEPRPAETIQFDPFAMANEIVAETPVLTEAGVPSGDALRRALEAARGFLGG</sequence>
<organism evidence="2">
    <name type="scientific">marine sediment metagenome</name>
    <dbReference type="NCBI Taxonomy" id="412755"/>
    <lineage>
        <taxon>unclassified sequences</taxon>
        <taxon>metagenomes</taxon>
        <taxon>ecological metagenomes</taxon>
    </lineage>
</organism>
<accession>A0A0F9CUI7</accession>
<name>A0A0F9CUI7_9ZZZZ</name>
<dbReference type="AlphaFoldDB" id="A0A0F9CUI7"/>
<proteinExistence type="predicted"/>
<protein>
    <submittedName>
        <fullName evidence="2">Uncharacterized protein</fullName>
    </submittedName>
</protein>